<feature type="domain" description="G-protein coupled receptors family 1 profile" evidence="8">
    <location>
        <begin position="38"/>
        <end position="296"/>
    </location>
</feature>
<feature type="transmembrane region" description="Helical" evidence="7">
    <location>
        <begin position="20"/>
        <end position="44"/>
    </location>
</feature>
<dbReference type="RefSeq" id="XP_013775114.1">
    <property type="nucleotide sequence ID" value="XM_013919660.2"/>
</dbReference>
<organism evidence="9 10">
    <name type="scientific">Limulus polyphemus</name>
    <name type="common">Atlantic horseshoe crab</name>
    <dbReference type="NCBI Taxonomy" id="6850"/>
    <lineage>
        <taxon>Eukaryota</taxon>
        <taxon>Metazoa</taxon>
        <taxon>Ecdysozoa</taxon>
        <taxon>Arthropoda</taxon>
        <taxon>Chelicerata</taxon>
        <taxon>Merostomata</taxon>
        <taxon>Xiphosura</taxon>
        <taxon>Limulidae</taxon>
        <taxon>Limulus</taxon>
    </lineage>
</organism>
<keyword evidence="4 7" id="KW-0812">Transmembrane</keyword>
<dbReference type="InterPro" id="IPR017452">
    <property type="entry name" value="GPCR_Rhodpsn_7TM"/>
</dbReference>
<dbReference type="InterPro" id="IPR000276">
    <property type="entry name" value="GPCR_Rhodpsn"/>
</dbReference>
<dbReference type="Proteomes" id="UP000694941">
    <property type="component" value="Unplaced"/>
</dbReference>
<keyword evidence="3" id="KW-1003">Cell membrane</keyword>
<name>A0ABM1B5B5_LIMPO</name>
<dbReference type="GeneID" id="106459983"/>
<keyword evidence="6 7" id="KW-0472">Membrane</keyword>
<accession>A0ABM1B5B5</accession>
<protein>
    <submittedName>
        <fullName evidence="10">Adenosine receptor A1-like</fullName>
    </submittedName>
</protein>
<dbReference type="PROSITE" id="PS50262">
    <property type="entry name" value="G_PROTEIN_RECEP_F1_2"/>
    <property type="match status" value="1"/>
</dbReference>
<feature type="transmembrane region" description="Helical" evidence="7">
    <location>
        <begin position="231"/>
        <end position="257"/>
    </location>
</feature>
<evidence type="ECO:0000256" key="1">
    <source>
        <dbReference type="ARBA" id="ARBA00004651"/>
    </source>
</evidence>
<dbReference type="Gene3D" id="1.20.1070.10">
    <property type="entry name" value="Rhodopsin 7-helix transmembrane proteins"/>
    <property type="match status" value="1"/>
</dbReference>
<dbReference type="SUPFAM" id="SSF81321">
    <property type="entry name" value="Family A G protein-coupled receptor-like"/>
    <property type="match status" value="1"/>
</dbReference>
<sequence length="363" mass="40954">MIVSQTLLSQRRRIHQKRKLYEIVVPLMLTTCLVSMFFNLVIVISVKWVRRTVSPTLCFNLSLAAADAYASLILGLGLVINSLLPEVYGIRLQTRCIALTLEAFRLGGLSVSVYHLLALTVNHYVGIVRPLHYAATVTRRAVAATVSGIWIGSLSFFFLYFSFVRNQGFQSPYCSINTFYQLSTFRIIVSTLFFLPLVIMTAVYSHILFVVRQHQQRLLQVPSSRQFHRNVKAVVTTLLILGTYLLCWMPAVLFFAVSCLDCVAPYTQIPESVLLPVGIVINSLIILKSLVNPVIYAARMTEVQEALRAMLPTKCEVQPPDTTVRQRALLRRSGTFSSSTRMVSFRYSTHSQRHISGCEESYT</sequence>
<gene>
    <name evidence="10" type="primary">LOC106459983</name>
</gene>
<evidence type="ECO:0000256" key="5">
    <source>
        <dbReference type="ARBA" id="ARBA00022989"/>
    </source>
</evidence>
<evidence type="ECO:0000256" key="6">
    <source>
        <dbReference type="ARBA" id="ARBA00023136"/>
    </source>
</evidence>
<dbReference type="CDD" id="cd00637">
    <property type="entry name" value="7tm_classA_rhodopsin-like"/>
    <property type="match status" value="1"/>
</dbReference>
<feature type="transmembrane region" description="Helical" evidence="7">
    <location>
        <begin position="277"/>
        <end position="298"/>
    </location>
</feature>
<reference evidence="10" key="1">
    <citation type="submission" date="2025-08" db="UniProtKB">
        <authorList>
            <consortium name="RefSeq"/>
        </authorList>
    </citation>
    <scope>IDENTIFICATION</scope>
    <source>
        <tissue evidence="10">Muscle</tissue>
    </source>
</reference>
<feature type="transmembrane region" description="Helical" evidence="7">
    <location>
        <begin position="141"/>
        <end position="163"/>
    </location>
</feature>
<evidence type="ECO:0000313" key="9">
    <source>
        <dbReference type="Proteomes" id="UP000694941"/>
    </source>
</evidence>
<keyword evidence="5 7" id="KW-1133">Transmembrane helix</keyword>
<evidence type="ECO:0000256" key="7">
    <source>
        <dbReference type="SAM" id="Phobius"/>
    </source>
</evidence>
<evidence type="ECO:0000313" key="10">
    <source>
        <dbReference type="RefSeq" id="XP_013775114.1"/>
    </source>
</evidence>
<dbReference type="PANTHER" id="PTHR22750">
    <property type="entry name" value="G-PROTEIN COUPLED RECEPTOR"/>
    <property type="match status" value="1"/>
</dbReference>
<evidence type="ECO:0000256" key="3">
    <source>
        <dbReference type="ARBA" id="ARBA00022475"/>
    </source>
</evidence>
<evidence type="ECO:0000256" key="4">
    <source>
        <dbReference type="ARBA" id="ARBA00022692"/>
    </source>
</evidence>
<feature type="transmembrane region" description="Helical" evidence="7">
    <location>
        <begin position="187"/>
        <end position="211"/>
    </location>
</feature>
<keyword evidence="9" id="KW-1185">Reference proteome</keyword>
<comment type="similarity">
    <text evidence="2">Belongs to the G-protein coupled receptor 1 family.</text>
</comment>
<dbReference type="Pfam" id="PF00001">
    <property type="entry name" value="7tm_1"/>
    <property type="match status" value="1"/>
</dbReference>
<proteinExistence type="inferred from homology"/>
<comment type="subcellular location">
    <subcellularLocation>
        <location evidence="1">Cell membrane</location>
        <topology evidence="1">Multi-pass membrane protein</topology>
    </subcellularLocation>
</comment>
<evidence type="ECO:0000256" key="2">
    <source>
        <dbReference type="ARBA" id="ARBA00010663"/>
    </source>
</evidence>
<feature type="transmembrane region" description="Helical" evidence="7">
    <location>
        <begin position="64"/>
        <end position="84"/>
    </location>
</feature>
<dbReference type="PRINTS" id="PR00237">
    <property type="entry name" value="GPCRRHODOPSN"/>
</dbReference>
<evidence type="ECO:0000259" key="8">
    <source>
        <dbReference type="PROSITE" id="PS50262"/>
    </source>
</evidence>